<evidence type="ECO:0000313" key="1">
    <source>
        <dbReference type="EMBL" id="KZX11112.1"/>
    </source>
</evidence>
<keyword evidence="2" id="KW-1185">Reference proteome</keyword>
<name>A0A165ZSQ3_9EURY</name>
<dbReference type="Proteomes" id="UP000077245">
    <property type="component" value="Unassembled WGS sequence"/>
</dbReference>
<gene>
    <name evidence="1" type="ORF">MBCUR_15470</name>
</gene>
<dbReference type="AlphaFoldDB" id="A0A165ZSQ3"/>
<dbReference type="EMBL" id="LWMV01000194">
    <property type="protein sequence ID" value="KZX11112.1"/>
    <property type="molecule type" value="Genomic_DNA"/>
</dbReference>
<proteinExistence type="predicted"/>
<evidence type="ECO:0000313" key="2">
    <source>
        <dbReference type="Proteomes" id="UP000077245"/>
    </source>
</evidence>
<dbReference type="RefSeq" id="WP_067092257.1">
    <property type="nucleotide sequence ID" value="NZ_LWMV01000194.1"/>
</dbReference>
<reference evidence="1 2" key="1">
    <citation type="submission" date="2016-04" db="EMBL/GenBank/DDBJ databases">
        <title>Genome sequence of Methanobrevibacter curvatus DSM 11111.</title>
        <authorList>
            <person name="Poehlein A."/>
            <person name="Seedorf H."/>
            <person name="Daniel R."/>
        </authorList>
    </citation>
    <scope>NUCLEOTIDE SEQUENCE [LARGE SCALE GENOMIC DNA]</scope>
    <source>
        <strain evidence="1 2">DSM 11111</strain>
    </source>
</reference>
<accession>A0A165ZSQ3</accession>
<dbReference type="PATRIC" id="fig|49547.3.peg.1653"/>
<protein>
    <submittedName>
        <fullName evidence="1">Uncharacterized protein</fullName>
    </submittedName>
</protein>
<organism evidence="1 2">
    <name type="scientific">Methanobrevibacter curvatus</name>
    <dbReference type="NCBI Taxonomy" id="49547"/>
    <lineage>
        <taxon>Archaea</taxon>
        <taxon>Methanobacteriati</taxon>
        <taxon>Methanobacteriota</taxon>
        <taxon>Methanomada group</taxon>
        <taxon>Methanobacteria</taxon>
        <taxon>Methanobacteriales</taxon>
        <taxon>Methanobacteriaceae</taxon>
        <taxon>Methanobrevibacter</taxon>
    </lineage>
</organism>
<comment type="caution">
    <text evidence="1">The sequence shown here is derived from an EMBL/GenBank/DDBJ whole genome shotgun (WGS) entry which is preliminary data.</text>
</comment>
<sequence>MFSEKVLDSFKKYTIRLTFNSIIQSKFKVINEISNILRDTGINQLLEKHGWNYYNGDSINMLKEEL</sequence>
<dbReference type="STRING" id="49547.MBCUR_15470"/>